<dbReference type="AlphaFoldDB" id="A0A0D2BQW7"/>
<evidence type="ECO:0000313" key="5">
    <source>
        <dbReference type="Proteomes" id="UP000053328"/>
    </source>
</evidence>
<reference evidence="4 5" key="1">
    <citation type="submission" date="2015-01" db="EMBL/GenBank/DDBJ databases">
        <title>The Genome Sequence of Exophiala spinifera CBS89968.</title>
        <authorList>
            <consortium name="The Broad Institute Genomics Platform"/>
            <person name="Cuomo C."/>
            <person name="de Hoog S."/>
            <person name="Gorbushina A."/>
            <person name="Stielow B."/>
            <person name="Teixiera M."/>
            <person name="Abouelleil A."/>
            <person name="Chapman S.B."/>
            <person name="Priest M."/>
            <person name="Young S.K."/>
            <person name="Wortman J."/>
            <person name="Nusbaum C."/>
            <person name="Birren B."/>
        </authorList>
    </citation>
    <scope>NUCLEOTIDE SEQUENCE [LARGE SCALE GENOMIC DNA]</scope>
    <source>
        <strain evidence="4 5">CBS 89968</strain>
    </source>
</reference>
<keyword evidence="1" id="KW-0547">Nucleotide-binding</keyword>
<dbReference type="EMBL" id="KN847492">
    <property type="protein sequence ID" value="KIW21398.1"/>
    <property type="molecule type" value="Genomic_DNA"/>
</dbReference>
<dbReference type="Gene3D" id="1.10.510.10">
    <property type="entry name" value="Transferase(Phosphotransferase) domain 1"/>
    <property type="match status" value="1"/>
</dbReference>
<dbReference type="InterPro" id="IPR000719">
    <property type="entry name" value="Prot_kinase_dom"/>
</dbReference>
<accession>A0A0D2BQW7</accession>
<dbReference type="STRING" id="91928.A0A0D2BQW7"/>
<proteinExistence type="predicted"/>
<dbReference type="InterPro" id="IPR011009">
    <property type="entry name" value="Kinase-like_dom_sf"/>
</dbReference>
<gene>
    <name evidence="4" type="ORF">PV08_01978</name>
</gene>
<evidence type="ECO:0000313" key="4">
    <source>
        <dbReference type="EMBL" id="KIW21398.1"/>
    </source>
</evidence>
<dbReference type="GO" id="GO:0005524">
    <property type="term" value="F:ATP binding"/>
    <property type="evidence" value="ECO:0007669"/>
    <property type="project" value="UniProtKB-KW"/>
</dbReference>
<dbReference type="Proteomes" id="UP000053328">
    <property type="component" value="Unassembled WGS sequence"/>
</dbReference>
<protein>
    <recommendedName>
        <fullName evidence="3">Protein kinase domain-containing protein</fullName>
    </recommendedName>
</protein>
<dbReference type="PROSITE" id="PS00108">
    <property type="entry name" value="PROTEIN_KINASE_ST"/>
    <property type="match status" value="1"/>
</dbReference>
<feature type="domain" description="Protein kinase" evidence="3">
    <location>
        <begin position="55"/>
        <end position="342"/>
    </location>
</feature>
<evidence type="ECO:0000259" key="3">
    <source>
        <dbReference type="PROSITE" id="PS50011"/>
    </source>
</evidence>
<dbReference type="RefSeq" id="XP_016241614.1">
    <property type="nucleotide sequence ID" value="XM_016376338.1"/>
</dbReference>
<dbReference type="PROSITE" id="PS50011">
    <property type="entry name" value="PROTEIN_KINASE_DOM"/>
    <property type="match status" value="1"/>
</dbReference>
<sequence>MSSYSFQRSVLSSASNESPEEVRKEASPLSPMPFLVSRLYAPHYECVHFSPGAFRRQGTVLGQGATFSVEKHAVEEIGIGMLQNMELREQYAAKWPVVAIKRLRCNSHIPTRSFETIEKELILLMALRGHEHVVQMIGIGWETAPISGDYRLWPVLVTEFAESGSLAHLQSQDSKLPYLTKRRLCLHVAAGVKSLHQLHLIHGDLKSENVLVFGSTPNQFVAKLADFGYVPMDYSLTNAASGLSSHGKSTAAARLGTDQWNPPEPLDLGSKNHLEARDVYAWGLLVLRVMLDGRNPFGIPTTWERSAHGYQRRFSLLAGLEEELGDVEDDQKSETNSVQPEH</sequence>
<dbReference type="GeneID" id="27329061"/>
<dbReference type="OrthoDB" id="4161764at2759"/>
<dbReference type="InterPro" id="IPR051681">
    <property type="entry name" value="Ser/Thr_Kinases-Pseudokinases"/>
</dbReference>
<keyword evidence="5" id="KW-1185">Reference proteome</keyword>
<dbReference type="SMART" id="SM00220">
    <property type="entry name" value="S_TKc"/>
    <property type="match status" value="1"/>
</dbReference>
<dbReference type="HOGENOM" id="CLU_811425_0_0_1"/>
<dbReference type="Pfam" id="PF00069">
    <property type="entry name" value="Pkinase"/>
    <property type="match status" value="1"/>
</dbReference>
<dbReference type="SUPFAM" id="SSF56112">
    <property type="entry name" value="Protein kinase-like (PK-like)"/>
    <property type="match status" value="1"/>
</dbReference>
<dbReference type="GO" id="GO:0004674">
    <property type="term" value="F:protein serine/threonine kinase activity"/>
    <property type="evidence" value="ECO:0007669"/>
    <property type="project" value="TreeGrafter"/>
</dbReference>
<evidence type="ECO:0000256" key="1">
    <source>
        <dbReference type="ARBA" id="ARBA00022741"/>
    </source>
</evidence>
<organism evidence="4 5">
    <name type="scientific">Exophiala spinifera</name>
    <dbReference type="NCBI Taxonomy" id="91928"/>
    <lineage>
        <taxon>Eukaryota</taxon>
        <taxon>Fungi</taxon>
        <taxon>Dikarya</taxon>
        <taxon>Ascomycota</taxon>
        <taxon>Pezizomycotina</taxon>
        <taxon>Eurotiomycetes</taxon>
        <taxon>Chaetothyriomycetidae</taxon>
        <taxon>Chaetothyriales</taxon>
        <taxon>Herpotrichiellaceae</taxon>
        <taxon>Exophiala</taxon>
    </lineage>
</organism>
<dbReference type="PANTHER" id="PTHR44329:SF298">
    <property type="entry name" value="MIXED LINEAGE KINASE DOMAIN-LIKE PROTEIN"/>
    <property type="match status" value="1"/>
</dbReference>
<name>A0A0D2BQW7_9EURO</name>
<dbReference type="PANTHER" id="PTHR44329">
    <property type="entry name" value="SERINE/THREONINE-PROTEIN KINASE TNNI3K-RELATED"/>
    <property type="match status" value="1"/>
</dbReference>
<evidence type="ECO:0000256" key="2">
    <source>
        <dbReference type="ARBA" id="ARBA00022840"/>
    </source>
</evidence>
<dbReference type="VEuPathDB" id="FungiDB:PV08_01978"/>
<keyword evidence="2" id="KW-0067">ATP-binding</keyword>
<dbReference type="InterPro" id="IPR008271">
    <property type="entry name" value="Ser/Thr_kinase_AS"/>
</dbReference>